<dbReference type="Pfam" id="PF24720">
    <property type="entry name" value="DUF7673"/>
    <property type="match status" value="1"/>
</dbReference>
<comment type="caution">
    <text evidence="2">The sequence shown here is derived from an EMBL/GenBank/DDBJ whole genome shotgun (WGS) entry which is preliminary data.</text>
</comment>
<organism evidence="2 3">
    <name type="scientific">Rhizobium mayense</name>
    <dbReference type="NCBI Taxonomy" id="1312184"/>
    <lineage>
        <taxon>Bacteria</taxon>
        <taxon>Pseudomonadati</taxon>
        <taxon>Pseudomonadota</taxon>
        <taxon>Alphaproteobacteria</taxon>
        <taxon>Hyphomicrobiales</taxon>
        <taxon>Rhizobiaceae</taxon>
        <taxon>Rhizobium/Agrobacterium group</taxon>
        <taxon>Rhizobium</taxon>
    </lineage>
</organism>
<gene>
    <name evidence="2" type="ORF">PY649_33475</name>
</gene>
<evidence type="ECO:0000313" key="3">
    <source>
        <dbReference type="Proteomes" id="UP001172645"/>
    </source>
</evidence>
<keyword evidence="3" id="KW-1185">Reference proteome</keyword>
<name>A0ABT7K598_9HYPH</name>
<evidence type="ECO:0000259" key="1">
    <source>
        <dbReference type="Pfam" id="PF24720"/>
    </source>
</evidence>
<dbReference type="InterPro" id="IPR056090">
    <property type="entry name" value="DUF7673"/>
</dbReference>
<accession>A0ABT7K598</accession>
<evidence type="ECO:0000313" key="2">
    <source>
        <dbReference type="EMBL" id="MDL2403777.1"/>
    </source>
</evidence>
<feature type="domain" description="DUF7673" evidence="1">
    <location>
        <begin position="8"/>
        <end position="89"/>
    </location>
</feature>
<reference evidence="2" key="1">
    <citation type="submission" date="2023-06" db="EMBL/GenBank/DDBJ databases">
        <title>Phylogenetic Diversity of Rhizobium strains.</title>
        <authorList>
            <person name="Moura F.T."/>
            <person name="Helene L.C.F."/>
            <person name="Hungria M."/>
        </authorList>
    </citation>
    <scope>NUCLEOTIDE SEQUENCE</scope>
    <source>
        <strain evidence="2">CCGE526</strain>
    </source>
</reference>
<dbReference type="RefSeq" id="WP_285873321.1">
    <property type="nucleotide sequence ID" value="NZ_JARFYM010000060.1"/>
</dbReference>
<protein>
    <recommendedName>
        <fullName evidence="1">DUF7673 domain-containing protein</fullName>
    </recommendedName>
</protein>
<sequence>MEDRVRFALEKLLNVAHEDTGQGRRMANFLLAWWKAEVHGGFDLTDLANVDPQVSDDIAIIFTYLAREEDAVYATDYRGEIEEIIARWRPLPYPSRGGAVLRSIGELGA</sequence>
<dbReference type="EMBL" id="JARFYM010000060">
    <property type="protein sequence ID" value="MDL2403777.1"/>
    <property type="molecule type" value="Genomic_DNA"/>
</dbReference>
<proteinExistence type="predicted"/>
<dbReference type="Proteomes" id="UP001172645">
    <property type="component" value="Unassembled WGS sequence"/>
</dbReference>